<dbReference type="Pfam" id="PF14012">
    <property type="entry name" value="DUF4229"/>
    <property type="match status" value="1"/>
</dbReference>
<dbReference type="InterPro" id="IPR025323">
    <property type="entry name" value="DUF4229"/>
</dbReference>
<evidence type="ECO:0000313" key="4">
    <source>
        <dbReference type="Proteomes" id="UP000316181"/>
    </source>
</evidence>
<feature type="compositionally biased region" description="Acidic residues" evidence="1">
    <location>
        <begin position="74"/>
        <end position="85"/>
    </location>
</feature>
<evidence type="ECO:0000313" key="3">
    <source>
        <dbReference type="EMBL" id="TQK76961.1"/>
    </source>
</evidence>
<dbReference type="EMBL" id="VFNV01000001">
    <property type="protein sequence ID" value="TQK76961.1"/>
    <property type="molecule type" value="Genomic_DNA"/>
</dbReference>
<keyword evidence="2" id="KW-0812">Transmembrane</keyword>
<name>A0A542SQR5_9MICO</name>
<feature type="transmembrane region" description="Helical" evidence="2">
    <location>
        <begin position="30"/>
        <end position="47"/>
    </location>
</feature>
<keyword evidence="4" id="KW-1185">Reference proteome</keyword>
<organism evidence="3 4">
    <name type="scientific">Rarobacter incanus</name>
    <dbReference type="NCBI Taxonomy" id="153494"/>
    <lineage>
        <taxon>Bacteria</taxon>
        <taxon>Bacillati</taxon>
        <taxon>Actinomycetota</taxon>
        <taxon>Actinomycetes</taxon>
        <taxon>Micrococcales</taxon>
        <taxon>Rarobacteraceae</taxon>
        <taxon>Rarobacter</taxon>
    </lineage>
</organism>
<protein>
    <submittedName>
        <fullName evidence="3">Uncharacterized protein DUF4229</fullName>
    </submittedName>
</protein>
<keyword evidence="2" id="KW-1133">Transmembrane helix</keyword>
<evidence type="ECO:0000256" key="2">
    <source>
        <dbReference type="SAM" id="Phobius"/>
    </source>
</evidence>
<proteinExistence type="predicted"/>
<accession>A0A542SQR5</accession>
<comment type="caution">
    <text evidence="3">The sequence shown here is derived from an EMBL/GenBank/DDBJ whole genome shotgun (WGS) entry which is preliminary data.</text>
</comment>
<keyword evidence="2" id="KW-0472">Membrane</keyword>
<dbReference type="RefSeq" id="WP_142112591.1">
    <property type="nucleotide sequence ID" value="NZ_BAAATB010000004.1"/>
</dbReference>
<gene>
    <name evidence="3" type="ORF">FB389_1664</name>
</gene>
<reference evidence="3 4" key="1">
    <citation type="submission" date="2019-06" db="EMBL/GenBank/DDBJ databases">
        <title>Sequencing the genomes of 1000 actinobacteria strains.</title>
        <authorList>
            <person name="Klenk H.-P."/>
        </authorList>
    </citation>
    <scope>NUCLEOTIDE SEQUENCE [LARGE SCALE GENOMIC DNA]</scope>
    <source>
        <strain evidence="3 4">DSM 10596</strain>
    </source>
</reference>
<dbReference type="Proteomes" id="UP000316181">
    <property type="component" value="Unassembled WGS sequence"/>
</dbReference>
<evidence type="ECO:0000256" key="1">
    <source>
        <dbReference type="SAM" id="MobiDB-lite"/>
    </source>
</evidence>
<dbReference type="AlphaFoldDB" id="A0A542SQR5"/>
<feature type="transmembrane region" description="Helical" evidence="2">
    <location>
        <begin position="7"/>
        <end position="24"/>
    </location>
</feature>
<sequence>MPLVKYTLYRVVLFLFAAAVLYLLGMGGWLLWVAAVFIAFLLSYIALPRPRAAASQYLLERRNRRQAGHRFSDTQEEDFADEDTQIESQQIRDGGGLAVNPDGGDALPDCGDGGGLAVHPDGGDRGDSTDASDGLPRPKN</sequence>
<feature type="region of interest" description="Disordered" evidence="1">
    <location>
        <begin position="68"/>
        <end position="140"/>
    </location>
</feature>